<keyword evidence="1 2" id="KW-0238">DNA-binding</keyword>
<organism evidence="4 5">
    <name type="scientific">[Bacteroides] pectinophilus ATCC 43243</name>
    <dbReference type="NCBI Taxonomy" id="483218"/>
    <lineage>
        <taxon>Bacteria</taxon>
        <taxon>Bacillati</taxon>
        <taxon>Bacillota</taxon>
        <taxon>Clostridia</taxon>
        <taxon>Eubacteriales</taxon>
    </lineage>
</organism>
<evidence type="ECO:0000256" key="2">
    <source>
        <dbReference type="PROSITE-ProRule" id="PRU00335"/>
    </source>
</evidence>
<dbReference type="Pfam" id="PF00440">
    <property type="entry name" value="TetR_N"/>
    <property type="match status" value="1"/>
</dbReference>
<dbReference type="HOGENOM" id="CLU_069356_6_0_9"/>
<evidence type="ECO:0000313" key="5">
    <source>
        <dbReference type="Proteomes" id="UP000003136"/>
    </source>
</evidence>
<dbReference type="Gene3D" id="1.10.357.10">
    <property type="entry name" value="Tetracycline Repressor, domain 2"/>
    <property type="match status" value="1"/>
</dbReference>
<evidence type="ECO:0000256" key="1">
    <source>
        <dbReference type="ARBA" id="ARBA00023125"/>
    </source>
</evidence>
<dbReference type="Proteomes" id="UP000003136">
    <property type="component" value="Unassembled WGS sequence"/>
</dbReference>
<evidence type="ECO:0000313" key="4">
    <source>
        <dbReference type="EMBL" id="EEC58229.1"/>
    </source>
</evidence>
<dbReference type="PRINTS" id="PR00455">
    <property type="entry name" value="HTHTETR"/>
</dbReference>
<dbReference type="eggNOG" id="COG1309">
    <property type="taxonomic scope" value="Bacteria"/>
</dbReference>
<reference evidence="4 5" key="2">
    <citation type="submission" date="2008-11" db="EMBL/GenBank/DDBJ databases">
        <authorList>
            <person name="Fulton L."/>
            <person name="Clifton S."/>
            <person name="Fulton B."/>
            <person name="Xu J."/>
            <person name="Minx P."/>
            <person name="Pepin K.H."/>
            <person name="Johnson M."/>
            <person name="Bhonagiri V."/>
            <person name="Nash W.E."/>
            <person name="Mardis E.R."/>
            <person name="Wilson R.K."/>
        </authorList>
    </citation>
    <scope>NUCLEOTIDE SEQUENCE [LARGE SCALE GENOMIC DNA]</scope>
    <source>
        <strain evidence="4 5">ATCC 43243</strain>
    </source>
</reference>
<dbReference type="STRING" id="483218.BACPEC_01217"/>
<proteinExistence type="predicted"/>
<gene>
    <name evidence="4" type="ORF">BACPEC_01217</name>
</gene>
<reference evidence="4 5" key="1">
    <citation type="submission" date="2008-11" db="EMBL/GenBank/DDBJ databases">
        <title>Draft genome sequence of Bacteroides pectinophilus (ATCC 43243).</title>
        <authorList>
            <person name="Sudarsanam P."/>
            <person name="Ley R."/>
            <person name="Guruge J."/>
            <person name="Turnbaugh P.J."/>
            <person name="Mahowald M."/>
            <person name="Liep D."/>
            <person name="Gordon J."/>
        </authorList>
    </citation>
    <scope>NUCLEOTIDE SEQUENCE [LARGE SCALE GENOMIC DNA]</scope>
    <source>
        <strain evidence="4 5">ATCC 43243</strain>
    </source>
</reference>
<name>B7ARA7_9FIRM</name>
<dbReference type="InterPro" id="IPR001647">
    <property type="entry name" value="HTH_TetR"/>
</dbReference>
<evidence type="ECO:0000259" key="3">
    <source>
        <dbReference type="PROSITE" id="PS50977"/>
    </source>
</evidence>
<dbReference type="AlphaFoldDB" id="B7ARA7"/>
<dbReference type="PROSITE" id="PS50977">
    <property type="entry name" value="HTH_TETR_2"/>
    <property type="match status" value="1"/>
</dbReference>
<dbReference type="GO" id="GO:0003677">
    <property type="term" value="F:DNA binding"/>
    <property type="evidence" value="ECO:0007669"/>
    <property type="project" value="UniProtKB-UniRule"/>
</dbReference>
<dbReference type="SUPFAM" id="SSF46689">
    <property type="entry name" value="Homeodomain-like"/>
    <property type="match status" value="1"/>
</dbReference>
<protein>
    <recommendedName>
        <fullName evidence="3">HTH tetR-type domain-containing protein</fullName>
    </recommendedName>
</protein>
<dbReference type="EMBL" id="ABVQ01000035">
    <property type="protein sequence ID" value="EEC58229.1"/>
    <property type="molecule type" value="Genomic_DNA"/>
</dbReference>
<feature type="DNA-binding region" description="H-T-H motif" evidence="2">
    <location>
        <begin position="29"/>
        <end position="48"/>
    </location>
</feature>
<dbReference type="InterPro" id="IPR009057">
    <property type="entry name" value="Homeodomain-like_sf"/>
</dbReference>
<keyword evidence="5" id="KW-1185">Reference proteome</keyword>
<accession>B7ARA7</accession>
<feature type="domain" description="HTH tetR-type" evidence="3">
    <location>
        <begin position="6"/>
        <end position="66"/>
    </location>
</feature>
<sequence length="200" mass="22945">MRKEAAGVTEKLIASAKKEFLEHGFHDASLRRISSDSGVSTNSIYTRFGDKSGLFTAIVKDAADGLMEIYLDSVSKAADSHDVDKAVHEGERGTYSVLEYVYKHLDEFRLIFCHSEGTEYEGYFDELARIEEEYYLEFAKQYSDGSHKVDEFFIHVYCRNGWQYICELIEHGKSFEQACEFMENVRLFNSAGWKAVFGIM</sequence>